<feature type="domain" description="Peptidase M15A C-terminal" evidence="2">
    <location>
        <begin position="122"/>
        <end position="202"/>
    </location>
</feature>
<protein>
    <submittedName>
        <fullName evidence="3">Peptidoglycan-binding protein</fullName>
    </submittedName>
</protein>
<evidence type="ECO:0000259" key="2">
    <source>
        <dbReference type="Pfam" id="PF08291"/>
    </source>
</evidence>
<evidence type="ECO:0000313" key="3">
    <source>
        <dbReference type="EMBL" id="MBC5998974.1"/>
    </source>
</evidence>
<name>A0A923SL76_9FIRM</name>
<dbReference type="EMBL" id="JACRWC010000042">
    <property type="protein sequence ID" value="MBC5998974.1"/>
    <property type="molecule type" value="Genomic_DNA"/>
</dbReference>
<feature type="domain" description="Peptidoglycan binding-like" evidence="1">
    <location>
        <begin position="71"/>
        <end position="104"/>
    </location>
</feature>
<dbReference type="Proteomes" id="UP000644115">
    <property type="component" value="Unassembled WGS sequence"/>
</dbReference>
<dbReference type="AlphaFoldDB" id="A0A923SL76"/>
<keyword evidence="4" id="KW-1185">Reference proteome</keyword>
<gene>
    <name evidence="3" type="ORF">H8876_03030</name>
</gene>
<evidence type="ECO:0000313" key="4">
    <source>
        <dbReference type="Proteomes" id="UP000644115"/>
    </source>
</evidence>
<dbReference type="InterPro" id="IPR036365">
    <property type="entry name" value="PGBD-like_sf"/>
</dbReference>
<dbReference type="SUPFAM" id="SSF55166">
    <property type="entry name" value="Hedgehog/DD-peptidase"/>
    <property type="match status" value="1"/>
</dbReference>
<proteinExistence type="predicted"/>
<evidence type="ECO:0000259" key="1">
    <source>
        <dbReference type="Pfam" id="PF01471"/>
    </source>
</evidence>
<feature type="domain" description="Peptidoglycan binding-like" evidence="1">
    <location>
        <begin position="4"/>
        <end position="55"/>
    </location>
</feature>
<dbReference type="InterPro" id="IPR036366">
    <property type="entry name" value="PGBDSf"/>
</dbReference>
<dbReference type="Gene3D" id="1.10.101.10">
    <property type="entry name" value="PGBD-like superfamily/PGBD"/>
    <property type="match status" value="2"/>
</dbReference>
<dbReference type="Gene3D" id="3.30.1380.10">
    <property type="match status" value="1"/>
</dbReference>
<dbReference type="Pfam" id="PF01471">
    <property type="entry name" value="PG_binding_1"/>
    <property type="match status" value="2"/>
</dbReference>
<reference evidence="3" key="1">
    <citation type="submission" date="2020-08" db="EMBL/GenBank/DDBJ databases">
        <authorList>
            <person name="Liu C."/>
            <person name="Sun Q."/>
        </authorList>
    </citation>
    <scope>NUCLEOTIDE SEQUENCE</scope>
    <source>
        <strain evidence="3">BX16</strain>
    </source>
</reference>
<sequence>MLTVTQYQRGLAHYYGCYKGKIDGKAGPATKAAVKKFQKLRGLVQDGKYGPKTNAELVAVVKLIQAIVGVKQDGKCGPTTVAAIKAKQKAWGLVQDGICGPKFWGRYNGNGAATASGGSSAHFRKSEFKCKCGGRYCNGYPAGNTNAKLLNILEKIRAHYGRPVNIRSGQRCNRHNAQVGGNKNSSHKKGKAADIYIKGVCDTAAGRKQVVQLAYKYGAKYSYANTRQMGTSVHINV</sequence>
<dbReference type="InterPro" id="IPR013230">
    <property type="entry name" value="Peptidase_M15A_C"/>
</dbReference>
<comment type="caution">
    <text evidence="3">The sequence shown here is derived from an EMBL/GenBank/DDBJ whole genome shotgun (WGS) entry which is preliminary data.</text>
</comment>
<dbReference type="Pfam" id="PF08291">
    <property type="entry name" value="Peptidase_M15_3"/>
    <property type="match status" value="1"/>
</dbReference>
<dbReference type="RefSeq" id="WP_249286463.1">
    <property type="nucleotide sequence ID" value="NZ_JACRWC010000042.1"/>
</dbReference>
<dbReference type="SUPFAM" id="SSF47090">
    <property type="entry name" value="PGBD-like"/>
    <property type="match status" value="2"/>
</dbReference>
<dbReference type="InterPro" id="IPR002477">
    <property type="entry name" value="Peptidoglycan-bd-like"/>
</dbReference>
<dbReference type="InterPro" id="IPR009045">
    <property type="entry name" value="Zn_M74/Hedgehog-like"/>
</dbReference>
<organism evidence="3 4">
    <name type="scientific">Lentihominibacter faecis</name>
    <dbReference type="NCBI Taxonomy" id="2764712"/>
    <lineage>
        <taxon>Bacteria</taxon>
        <taxon>Bacillati</taxon>
        <taxon>Bacillota</taxon>
        <taxon>Clostridia</taxon>
        <taxon>Peptostreptococcales</taxon>
        <taxon>Anaerovoracaceae</taxon>
        <taxon>Lentihominibacter</taxon>
    </lineage>
</organism>
<accession>A0A923SL76</accession>